<feature type="domain" description="Outer membrane protein beta-barrel" evidence="2">
    <location>
        <begin position="19"/>
        <end position="174"/>
    </location>
</feature>
<proteinExistence type="predicted"/>
<dbReference type="AlphaFoldDB" id="A0AAP2DYQ4"/>
<reference evidence="3 4" key="1">
    <citation type="submission" date="2021-05" db="EMBL/GenBank/DDBJ databases">
        <title>A Polyphasic approach of four new species of the genus Ohtaekwangia: Ohtaekwangia histidinii sp. nov., Ohtaekwangia cretensis sp. nov., Ohtaekwangia indiensis sp. nov., Ohtaekwangia reichenbachii sp. nov. from diverse environment.</title>
        <authorList>
            <person name="Octaviana S."/>
        </authorList>
    </citation>
    <scope>NUCLEOTIDE SEQUENCE [LARGE SCALE GENOMIC DNA]</scope>
    <source>
        <strain evidence="3 4">PWU5</strain>
    </source>
</reference>
<dbReference type="InterPro" id="IPR025665">
    <property type="entry name" value="Beta-barrel_OMP_2"/>
</dbReference>
<keyword evidence="1" id="KW-0732">Signal</keyword>
<comment type="caution">
    <text evidence="3">The sequence shown here is derived from an EMBL/GenBank/DDBJ whole genome shotgun (WGS) entry which is preliminary data.</text>
</comment>
<dbReference type="Proteomes" id="UP001319080">
    <property type="component" value="Unassembled WGS sequence"/>
</dbReference>
<feature type="signal peptide" evidence="1">
    <location>
        <begin position="1"/>
        <end position="20"/>
    </location>
</feature>
<sequence>MKKLFLTVAAVALCTATLFAQISIGAKAGVNLANVNGDDVDEADMRIGFHVGGYLNVAFSDALSLQPELLFNSVGYKTSEEIAGDDYDVATNLNYLSIPVNLMYSFGAFNVHAGPQLGLLMSAKLKSSDVDELDGEDVKDFYKSSDLGFNVGIGGNFGKLNATARYTLGLSNIADDDDADVKNGVIQISLGYKIFGGD</sequence>
<dbReference type="Pfam" id="PF13568">
    <property type="entry name" value="OMP_b-brl_2"/>
    <property type="match status" value="1"/>
</dbReference>
<dbReference type="EMBL" id="JAHESE010000007">
    <property type="protein sequence ID" value="MBT1708517.1"/>
    <property type="molecule type" value="Genomic_DNA"/>
</dbReference>
<organism evidence="3 4">
    <name type="scientific">Dawidia cretensis</name>
    <dbReference type="NCBI Taxonomy" id="2782350"/>
    <lineage>
        <taxon>Bacteria</taxon>
        <taxon>Pseudomonadati</taxon>
        <taxon>Bacteroidota</taxon>
        <taxon>Cytophagia</taxon>
        <taxon>Cytophagales</taxon>
        <taxon>Chryseotaleaceae</taxon>
        <taxon>Dawidia</taxon>
    </lineage>
</organism>
<gene>
    <name evidence="3" type="ORF">KK062_09790</name>
</gene>
<dbReference type="RefSeq" id="WP_254084109.1">
    <property type="nucleotide sequence ID" value="NZ_JAHESE010000007.1"/>
</dbReference>
<protein>
    <submittedName>
        <fullName evidence="3">Outer membrane beta-barrel protein</fullName>
    </submittedName>
</protein>
<keyword evidence="4" id="KW-1185">Reference proteome</keyword>
<feature type="chain" id="PRO_5043014289" evidence="1">
    <location>
        <begin position="21"/>
        <end position="198"/>
    </location>
</feature>
<evidence type="ECO:0000259" key="2">
    <source>
        <dbReference type="Pfam" id="PF13568"/>
    </source>
</evidence>
<evidence type="ECO:0000313" key="4">
    <source>
        <dbReference type="Proteomes" id="UP001319080"/>
    </source>
</evidence>
<accession>A0AAP2DYQ4</accession>
<name>A0AAP2DYQ4_9BACT</name>
<evidence type="ECO:0000313" key="3">
    <source>
        <dbReference type="EMBL" id="MBT1708517.1"/>
    </source>
</evidence>
<evidence type="ECO:0000256" key="1">
    <source>
        <dbReference type="SAM" id="SignalP"/>
    </source>
</evidence>